<evidence type="ECO:0000256" key="2">
    <source>
        <dbReference type="ARBA" id="ARBA00022606"/>
    </source>
</evidence>
<evidence type="ECO:0000259" key="8">
    <source>
        <dbReference type="PROSITE" id="PS50112"/>
    </source>
</evidence>
<evidence type="ECO:0000313" key="10">
    <source>
        <dbReference type="Proteomes" id="UP000236291"/>
    </source>
</evidence>
<feature type="domain" description="PAS" evidence="8">
    <location>
        <begin position="147"/>
        <end position="202"/>
    </location>
</feature>
<dbReference type="EMBL" id="ASHM01055006">
    <property type="protein sequence ID" value="PNX87878.1"/>
    <property type="molecule type" value="Genomic_DNA"/>
</dbReference>
<dbReference type="PANTHER" id="PTHR47429:SF8">
    <property type="entry name" value="PHOTOTROPIN-1-LIKE"/>
    <property type="match status" value="1"/>
</dbReference>
<keyword evidence="5" id="KW-0157">Chromophore</keyword>
<name>A0A2K3MAR6_TRIPR</name>
<dbReference type="InterPro" id="IPR000014">
    <property type="entry name" value="PAS"/>
</dbReference>
<dbReference type="Gene3D" id="3.30.450.20">
    <property type="entry name" value="PAS domain"/>
    <property type="match status" value="1"/>
</dbReference>
<dbReference type="GO" id="GO:0009881">
    <property type="term" value="F:photoreceptor activity"/>
    <property type="evidence" value="ECO:0007669"/>
    <property type="project" value="UniProtKB-KW"/>
</dbReference>
<dbReference type="STRING" id="57577.A0A2K3MAR6"/>
<dbReference type="AlphaFoldDB" id="A0A2K3MAR6"/>
<feature type="compositionally biased region" description="Basic and acidic residues" evidence="7">
    <location>
        <begin position="1"/>
        <end position="11"/>
    </location>
</feature>
<keyword evidence="6" id="KW-0675">Receptor</keyword>
<sequence length="227" mass="25036">MEAFTRDHRGSLEVFNPSSSDINNENPNSNPNPINSWNNWTNTRANETQQQPTRDSINSDEVTVATSWMALKETTPPPPISGNSGSAAAQRAAEWGLVLKTDSETGKPQGVAVRSSGGGSRRDSNNSMRSSGESSDDGREFRGIPRVSEDLRDALSAFQQTFVVSDATKPDYPIMYASAGFFNMTGYTSKEVIGRNCSFTLVGRISYVQESEFELGHFTYLLLRWIF</sequence>
<feature type="region of interest" description="Disordered" evidence="7">
    <location>
        <begin position="100"/>
        <end position="142"/>
    </location>
</feature>
<gene>
    <name evidence="9" type="ORF">L195_g043977</name>
</gene>
<protein>
    <submittedName>
        <fullName evidence="9">Phototropin</fullName>
    </submittedName>
</protein>
<dbReference type="PANTHER" id="PTHR47429">
    <property type="entry name" value="PROTEIN TWIN LOV 1"/>
    <property type="match status" value="1"/>
</dbReference>
<keyword evidence="4" id="KW-0288">FMN</keyword>
<dbReference type="InterPro" id="IPR035965">
    <property type="entry name" value="PAS-like_dom_sf"/>
</dbReference>
<keyword evidence="2" id="KW-0716">Sensory transduction</keyword>
<organism evidence="9 10">
    <name type="scientific">Trifolium pratense</name>
    <name type="common">Red clover</name>
    <dbReference type="NCBI Taxonomy" id="57577"/>
    <lineage>
        <taxon>Eukaryota</taxon>
        <taxon>Viridiplantae</taxon>
        <taxon>Streptophyta</taxon>
        <taxon>Embryophyta</taxon>
        <taxon>Tracheophyta</taxon>
        <taxon>Spermatophyta</taxon>
        <taxon>Magnoliopsida</taxon>
        <taxon>eudicotyledons</taxon>
        <taxon>Gunneridae</taxon>
        <taxon>Pentapetalae</taxon>
        <taxon>rosids</taxon>
        <taxon>fabids</taxon>
        <taxon>Fabales</taxon>
        <taxon>Fabaceae</taxon>
        <taxon>Papilionoideae</taxon>
        <taxon>50 kb inversion clade</taxon>
        <taxon>NPAAA clade</taxon>
        <taxon>Hologalegina</taxon>
        <taxon>IRL clade</taxon>
        <taxon>Trifolieae</taxon>
        <taxon>Trifolium</taxon>
    </lineage>
</organism>
<feature type="compositionally biased region" description="Low complexity" evidence="7">
    <location>
        <begin position="16"/>
        <end position="40"/>
    </location>
</feature>
<evidence type="ECO:0000256" key="5">
    <source>
        <dbReference type="ARBA" id="ARBA00022991"/>
    </source>
</evidence>
<dbReference type="GO" id="GO:0005634">
    <property type="term" value="C:nucleus"/>
    <property type="evidence" value="ECO:0007669"/>
    <property type="project" value="TreeGrafter"/>
</dbReference>
<dbReference type="PROSITE" id="PS50112">
    <property type="entry name" value="PAS"/>
    <property type="match status" value="1"/>
</dbReference>
<proteinExistence type="predicted"/>
<evidence type="ECO:0000256" key="6">
    <source>
        <dbReference type="ARBA" id="ARBA00023170"/>
    </source>
</evidence>
<evidence type="ECO:0000256" key="4">
    <source>
        <dbReference type="ARBA" id="ARBA00022643"/>
    </source>
</evidence>
<dbReference type="SUPFAM" id="SSF55785">
    <property type="entry name" value="PYP-like sensor domain (PAS domain)"/>
    <property type="match status" value="1"/>
</dbReference>
<comment type="caution">
    <text evidence="9">The sequence shown here is derived from an EMBL/GenBank/DDBJ whole genome shotgun (WGS) entry which is preliminary data.</text>
</comment>
<keyword evidence="3" id="KW-0285">Flavoprotein</keyword>
<evidence type="ECO:0000256" key="7">
    <source>
        <dbReference type="SAM" id="MobiDB-lite"/>
    </source>
</evidence>
<feature type="region of interest" description="Disordered" evidence="7">
    <location>
        <begin position="1"/>
        <end position="40"/>
    </location>
</feature>
<dbReference type="Proteomes" id="UP000236291">
    <property type="component" value="Unassembled WGS sequence"/>
</dbReference>
<evidence type="ECO:0000313" key="9">
    <source>
        <dbReference type="EMBL" id="PNX87878.1"/>
    </source>
</evidence>
<reference evidence="9 10" key="2">
    <citation type="journal article" date="2017" name="Front. Plant Sci.">
        <title>Gene Classification and Mining of Molecular Markers Useful in Red Clover (Trifolium pratense) Breeding.</title>
        <authorList>
            <person name="Istvanek J."/>
            <person name="Dluhosova J."/>
            <person name="Dluhos P."/>
            <person name="Patkova L."/>
            <person name="Nedelnik J."/>
            <person name="Repkova J."/>
        </authorList>
    </citation>
    <scope>NUCLEOTIDE SEQUENCE [LARGE SCALE GENOMIC DNA]</scope>
    <source>
        <strain evidence="10">cv. Tatra</strain>
        <tissue evidence="9">Young leaves</tissue>
    </source>
</reference>
<reference evidence="9 10" key="1">
    <citation type="journal article" date="2014" name="Am. J. Bot.">
        <title>Genome assembly and annotation for red clover (Trifolium pratense; Fabaceae).</title>
        <authorList>
            <person name="Istvanek J."/>
            <person name="Jaros M."/>
            <person name="Krenek A."/>
            <person name="Repkova J."/>
        </authorList>
    </citation>
    <scope>NUCLEOTIDE SEQUENCE [LARGE SCALE GENOMIC DNA]</scope>
    <source>
        <strain evidence="10">cv. Tatra</strain>
        <tissue evidence="9">Young leaves</tissue>
    </source>
</reference>
<evidence type="ECO:0000256" key="3">
    <source>
        <dbReference type="ARBA" id="ARBA00022630"/>
    </source>
</evidence>
<evidence type="ECO:0000256" key="1">
    <source>
        <dbReference type="ARBA" id="ARBA00022543"/>
    </source>
</evidence>
<dbReference type="ExpressionAtlas" id="A0A2K3MAR6">
    <property type="expression patterns" value="baseline"/>
</dbReference>
<keyword evidence="1" id="KW-0600">Photoreceptor protein</keyword>
<accession>A0A2K3MAR6</accession>